<dbReference type="EMBL" id="JACIFP010000001">
    <property type="protein sequence ID" value="MBB4134776.1"/>
    <property type="molecule type" value="Genomic_DNA"/>
</dbReference>
<sequence length="37" mass="4408">MGIDEWMRWWVETRTLTGRLMADEDGMSTVEYSINLN</sequence>
<gene>
    <name evidence="1" type="ORF">BKA16_001328</name>
</gene>
<accession>A0A840EYB8</accession>
<evidence type="ECO:0000313" key="2">
    <source>
        <dbReference type="Proteomes" id="UP000551501"/>
    </source>
</evidence>
<evidence type="ECO:0000313" key="1">
    <source>
        <dbReference type="EMBL" id="MBB4134776.1"/>
    </source>
</evidence>
<proteinExistence type="predicted"/>
<protein>
    <submittedName>
        <fullName evidence="1">Uncharacterized protein</fullName>
    </submittedName>
</protein>
<comment type="caution">
    <text evidence="1">The sequence shown here is derived from an EMBL/GenBank/DDBJ whole genome shotgun (WGS) entry which is preliminary data.</text>
</comment>
<reference evidence="1 2" key="1">
    <citation type="submission" date="2020-08" db="EMBL/GenBank/DDBJ databases">
        <title>Sequencing the genomes of 1000 actinobacteria strains.</title>
        <authorList>
            <person name="Klenk H.-P."/>
        </authorList>
    </citation>
    <scope>NUCLEOTIDE SEQUENCE [LARGE SCALE GENOMIC DNA]</scope>
    <source>
        <strain evidence="1 2">DSM 45298</strain>
    </source>
</reference>
<dbReference type="Proteomes" id="UP000551501">
    <property type="component" value="Unassembled WGS sequence"/>
</dbReference>
<organism evidence="1 2">
    <name type="scientific">Gordonia humi</name>
    <dbReference type="NCBI Taxonomy" id="686429"/>
    <lineage>
        <taxon>Bacteria</taxon>
        <taxon>Bacillati</taxon>
        <taxon>Actinomycetota</taxon>
        <taxon>Actinomycetes</taxon>
        <taxon>Mycobacteriales</taxon>
        <taxon>Gordoniaceae</taxon>
        <taxon>Gordonia</taxon>
    </lineage>
</organism>
<dbReference type="AlphaFoldDB" id="A0A840EYB8"/>
<name>A0A840EYB8_9ACTN</name>
<dbReference type="RefSeq" id="WP_183369895.1">
    <property type="nucleotide sequence ID" value="NZ_BAABHL010000037.1"/>
</dbReference>
<keyword evidence="2" id="KW-1185">Reference proteome</keyword>